<protein>
    <submittedName>
        <fullName evidence="2">Putative integral membrane protein</fullName>
    </submittedName>
</protein>
<feature type="transmembrane region" description="Helical" evidence="1">
    <location>
        <begin position="21"/>
        <end position="42"/>
    </location>
</feature>
<dbReference type="Pfam" id="PF14019">
    <property type="entry name" value="DUF4235"/>
    <property type="match status" value="1"/>
</dbReference>
<evidence type="ECO:0000256" key="1">
    <source>
        <dbReference type="SAM" id="Phobius"/>
    </source>
</evidence>
<keyword evidence="1" id="KW-0812">Transmembrane</keyword>
<dbReference type="EMBL" id="RHPJ01000002">
    <property type="protein sequence ID" value="TGO05176.1"/>
    <property type="molecule type" value="Genomic_DNA"/>
</dbReference>
<dbReference type="AlphaFoldDB" id="A0A4Z1DZZ7"/>
<organism evidence="2 3">
    <name type="scientific">Serinibacter arcticus</name>
    <dbReference type="NCBI Taxonomy" id="1655435"/>
    <lineage>
        <taxon>Bacteria</taxon>
        <taxon>Bacillati</taxon>
        <taxon>Actinomycetota</taxon>
        <taxon>Actinomycetes</taxon>
        <taxon>Micrococcales</taxon>
        <taxon>Beutenbergiaceae</taxon>
        <taxon>Serinibacter</taxon>
    </lineage>
</organism>
<proteinExistence type="predicted"/>
<sequence>MTKTAIPETPASTSAKILYRPFGIASSMIGGLAASAIFKQVYKRAVKGDKADVPGPLQSEYLLRQILVAAAIQGVIYSVVKASIDRAGARTFQKWTGEWPGS</sequence>
<evidence type="ECO:0000313" key="3">
    <source>
        <dbReference type="Proteomes" id="UP000297318"/>
    </source>
</evidence>
<comment type="caution">
    <text evidence="2">The sequence shown here is derived from an EMBL/GenBank/DDBJ whole genome shotgun (WGS) entry which is preliminary data.</text>
</comment>
<evidence type="ECO:0000313" key="2">
    <source>
        <dbReference type="EMBL" id="TGO05176.1"/>
    </source>
</evidence>
<feature type="transmembrane region" description="Helical" evidence="1">
    <location>
        <begin position="62"/>
        <end position="80"/>
    </location>
</feature>
<dbReference type="RefSeq" id="WP_135849223.1">
    <property type="nucleotide sequence ID" value="NZ_RHPJ01000002.1"/>
</dbReference>
<name>A0A4Z1DZZ7_9MICO</name>
<dbReference type="InterPro" id="IPR025329">
    <property type="entry name" value="DUF4235"/>
</dbReference>
<keyword evidence="1" id="KW-1133">Transmembrane helix</keyword>
<dbReference type="OrthoDB" id="5244650at2"/>
<keyword evidence="1" id="KW-0472">Membrane</keyword>
<accession>A0A4Z1DZZ7</accession>
<gene>
    <name evidence="2" type="ORF">SERN_1180</name>
</gene>
<dbReference type="Proteomes" id="UP000297318">
    <property type="component" value="Unassembled WGS sequence"/>
</dbReference>
<keyword evidence="3" id="KW-1185">Reference proteome</keyword>
<reference evidence="2 3" key="1">
    <citation type="submission" date="2018-11" db="EMBL/GenBank/DDBJ databases">
        <title>Complete genome sequencing of the Actinobacteria Serinibacter sp. K3-2.</title>
        <authorList>
            <person name="Rakitin A.L."/>
            <person name="Beletsky A.V."/>
            <person name="Mardanov A.V."/>
            <person name="Ravin N.V."/>
            <person name="Gromova A.S."/>
            <person name="Filippova S.N."/>
            <person name="Gal'Chenko V.F."/>
        </authorList>
    </citation>
    <scope>NUCLEOTIDE SEQUENCE [LARGE SCALE GENOMIC DNA]</scope>
    <source>
        <strain evidence="2 3">K3-2</strain>
    </source>
</reference>